<feature type="transmembrane region" description="Helical" evidence="8">
    <location>
        <begin position="455"/>
        <end position="477"/>
    </location>
</feature>
<dbReference type="GO" id="GO:0016020">
    <property type="term" value="C:membrane"/>
    <property type="evidence" value="ECO:0007669"/>
    <property type="project" value="UniProtKB-SubCell"/>
</dbReference>
<keyword evidence="3 8" id="KW-0812">Transmembrane</keyword>
<dbReference type="Gene3D" id="3.40.50.300">
    <property type="entry name" value="P-loop containing nucleotide triphosphate hydrolases"/>
    <property type="match status" value="1"/>
</dbReference>
<feature type="transmembrane region" description="Helical" evidence="8">
    <location>
        <begin position="562"/>
        <end position="582"/>
    </location>
</feature>
<accession>A0A7S4KTC3</accession>
<dbReference type="SMART" id="SM00382">
    <property type="entry name" value="AAA"/>
    <property type="match status" value="1"/>
</dbReference>
<dbReference type="PROSITE" id="PS50893">
    <property type="entry name" value="ABC_TRANSPORTER_2"/>
    <property type="match status" value="1"/>
</dbReference>
<dbReference type="Pfam" id="PF01061">
    <property type="entry name" value="ABC2_membrane"/>
    <property type="match status" value="1"/>
</dbReference>
<evidence type="ECO:0000256" key="8">
    <source>
        <dbReference type="SAM" id="Phobius"/>
    </source>
</evidence>
<evidence type="ECO:0000256" key="6">
    <source>
        <dbReference type="ARBA" id="ARBA00022989"/>
    </source>
</evidence>
<feature type="transmembrane region" description="Helical" evidence="8">
    <location>
        <begin position="718"/>
        <end position="737"/>
    </location>
</feature>
<dbReference type="GO" id="GO:0016887">
    <property type="term" value="F:ATP hydrolysis activity"/>
    <property type="evidence" value="ECO:0007669"/>
    <property type="project" value="InterPro"/>
</dbReference>
<dbReference type="SUPFAM" id="SSF52540">
    <property type="entry name" value="P-loop containing nucleoside triphosphate hydrolases"/>
    <property type="match status" value="1"/>
</dbReference>
<dbReference type="Pfam" id="PF19055">
    <property type="entry name" value="ABC2_membrane_7"/>
    <property type="match status" value="1"/>
</dbReference>
<feature type="domain" description="ABC transporter" evidence="9">
    <location>
        <begin position="43"/>
        <end position="300"/>
    </location>
</feature>
<dbReference type="PANTHER" id="PTHR48041">
    <property type="entry name" value="ABC TRANSPORTER G FAMILY MEMBER 28"/>
    <property type="match status" value="1"/>
</dbReference>
<dbReference type="Pfam" id="PF00005">
    <property type="entry name" value="ABC_tran"/>
    <property type="match status" value="1"/>
</dbReference>
<comment type="subcellular location">
    <subcellularLocation>
        <location evidence="1">Membrane</location>
        <topology evidence="1">Multi-pass membrane protein</topology>
    </subcellularLocation>
</comment>
<keyword evidence="7 8" id="KW-0472">Membrane</keyword>
<dbReference type="CDD" id="cd03213">
    <property type="entry name" value="ABCG_EPDR"/>
    <property type="match status" value="1"/>
</dbReference>
<dbReference type="InterPro" id="IPR013525">
    <property type="entry name" value="ABC2_TM"/>
</dbReference>
<dbReference type="GO" id="GO:0005524">
    <property type="term" value="F:ATP binding"/>
    <property type="evidence" value="ECO:0007669"/>
    <property type="project" value="UniProtKB-KW"/>
</dbReference>
<feature type="transmembrane region" description="Helical" evidence="8">
    <location>
        <begin position="424"/>
        <end position="443"/>
    </location>
</feature>
<evidence type="ECO:0000259" key="9">
    <source>
        <dbReference type="PROSITE" id="PS50893"/>
    </source>
</evidence>
<evidence type="ECO:0000256" key="2">
    <source>
        <dbReference type="ARBA" id="ARBA00022448"/>
    </source>
</evidence>
<protein>
    <recommendedName>
        <fullName evidence="9">ABC transporter domain-containing protein</fullName>
    </recommendedName>
</protein>
<dbReference type="InterPro" id="IPR043926">
    <property type="entry name" value="ABCG_dom"/>
</dbReference>
<dbReference type="PANTHER" id="PTHR48041:SF139">
    <property type="entry name" value="PROTEIN SCARLET"/>
    <property type="match status" value="1"/>
</dbReference>
<keyword evidence="2" id="KW-0813">Transport</keyword>
<dbReference type="InterPro" id="IPR027417">
    <property type="entry name" value="P-loop_NTPase"/>
</dbReference>
<evidence type="ECO:0000256" key="3">
    <source>
        <dbReference type="ARBA" id="ARBA00022692"/>
    </source>
</evidence>
<feature type="transmembrane region" description="Helical" evidence="8">
    <location>
        <begin position="497"/>
        <end position="526"/>
    </location>
</feature>
<reference evidence="10" key="1">
    <citation type="submission" date="2021-01" db="EMBL/GenBank/DDBJ databases">
        <authorList>
            <person name="Corre E."/>
            <person name="Pelletier E."/>
            <person name="Niang G."/>
            <person name="Scheremetjew M."/>
            <person name="Finn R."/>
            <person name="Kale V."/>
            <person name="Holt S."/>
            <person name="Cochrane G."/>
            <person name="Meng A."/>
            <person name="Brown T."/>
            <person name="Cohen L."/>
        </authorList>
    </citation>
    <scope>NUCLEOTIDE SEQUENCE</scope>
    <source>
        <strain evidence="10">SoJaBio B1-5/56/2</strain>
    </source>
</reference>
<proteinExistence type="predicted"/>
<organism evidence="10">
    <name type="scientific">Paramoeba aestuarina</name>
    <dbReference type="NCBI Taxonomy" id="180227"/>
    <lineage>
        <taxon>Eukaryota</taxon>
        <taxon>Amoebozoa</taxon>
        <taxon>Discosea</taxon>
        <taxon>Flabellinia</taxon>
        <taxon>Dactylopodida</taxon>
        <taxon>Paramoebidae</taxon>
        <taxon>Paramoeba</taxon>
    </lineage>
</organism>
<evidence type="ECO:0000256" key="4">
    <source>
        <dbReference type="ARBA" id="ARBA00022741"/>
    </source>
</evidence>
<dbReference type="GO" id="GO:0140359">
    <property type="term" value="F:ABC-type transporter activity"/>
    <property type="evidence" value="ECO:0007669"/>
    <property type="project" value="InterPro"/>
</dbReference>
<evidence type="ECO:0000256" key="7">
    <source>
        <dbReference type="ARBA" id="ARBA00023136"/>
    </source>
</evidence>
<evidence type="ECO:0000313" key="10">
    <source>
        <dbReference type="EMBL" id="CAE2304985.1"/>
    </source>
</evidence>
<dbReference type="InterPro" id="IPR050352">
    <property type="entry name" value="ABCG_transporters"/>
</dbReference>
<feature type="transmembrane region" description="Helical" evidence="8">
    <location>
        <begin position="533"/>
        <end position="556"/>
    </location>
</feature>
<name>A0A7S4KTC3_9EUKA</name>
<gene>
    <name evidence="10" type="ORF">NAES01612_LOCUS11121</name>
</gene>
<dbReference type="InterPro" id="IPR003593">
    <property type="entry name" value="AAA+_ATPase"/>
</dbReference>
<dbReference type="EMBL" id="HBKR01016799">
    <property type="protein sequence ID" value="CAE2304985.1"/>
    <property type="molecule type" value="Transcribed_RNA"/>
</dbReference>
<dbReference type="AlphaFoldDB" id="A0A7S4KTC3"/>
<feature type="transmembrane region" description="Helical" evidence="8">
    <location>
        <begin position="589"/>
        <end position="608"/>
    </location>
</feature>
<keyword evidence="4" id="KW-0547">Nucleotide-binding</keyword>
<keyword evidence="6 8" id="KW-1133">Transmembrane helix</keyword>
<evidence type="ECO:0000256" key="5">
    <source>
        <dbReference type="ARBA" id="ARBA00022840"/>
    </source>
</evidence>
<keyword evidence="5" id="KW-0067">ATP-binding</keyword>
<evidence type="ECO:0000256" key="1">
    <source>
        <dbReference type="ARBA" id="ARBA00004141"/>
    </source>
</evidence>
<sequence>MDVFSQQPQGGLEIQADSAYDSAHEYLLQPDENVNPVVIDCDIMSYSVQRSGPSVLKRLVTMCGCGNEDLSRNMDEILRDIKSTFNPGEFVCLMGPSGAGKTTLLNTLAARAGGFLIGSVRLNDRALEQKDMRMVMKYIPQDDTLFSALTPRETLTYTAKLRIPNQSNDERDELVNSLMKRLGITRCADVIVGNELIKGISGGQKKRTSVAMELVTDPSILFVDEATSGLDSQTAEDVVRILKEISRAGRTVICTIHQPSFDIFKMFDTLLLLQNGQVVYNGSVADSPAYFADQGYPCSEWMNPADHFMKALGETPKGFEAENWTPRHQDTMMVGNRVIHRRQQGAWAAAWQEHLVASNAIDHSAKQKRRGSLTKHGLPNFPKKFDDDRFDDLTYPTSFWEQFMVLLERTLWMTFKDRQQFRSRLILCTCVSIFTGLTYFQMAKTQNTIQNRQSIVFSSILFNGMNMLTNTVILFPMERAVITREFQNGTYRMIAYYLSRIITSVTFLFAYVFFYVTILYFLAALFGAAKQYLIYLSAVFMVGLIAVTLGLIIGALVPSVNLGPSLVTPVLMPLIVFSGFLISRNEIAYPFFLIYYISFFQYAFNILVVTQFEPLKFSCCCENQTIVDPSTDKLVGIGVSDCFCGNNGELMCPPYCDCDSDLNVTDTDEDTATYYNDDNDFPDGVVEFGTCFLGQGCKAGPQYLEQMHFPQYHVVRDFVVLGSMWVVLAFTGFYVMLWRGRRKSA</sequence>
<dbReference type="InterPro" id="IPR003439">
    <property type="entry name" value="ABC_transporter-like_ATP-bd"/>
</dbReference>